<dbReference type="AlphaFoldDB" id="A0AAW0K130"/>
<sequence length="108" mass="12166">MKDECTHPYGSFKEMCTLCGQRLQAESGVALGYIHEPKNKENLIAMEKYLSFASNCHGCKSLAELKRDENETAGALATVLKFLSKSIICSLMYEIKDNLVDRDVRQML</sequence>
<dbReference type="Proteomes" id="UP000237347">
    <property type="component" value="Unassembled WGS sequence"/>
</dbReference>
<comment type="caution">
    <text evidence="1">The sequence shown here is derived from an EMBL/GenBank/DDBJ whole genome shotgun (WGS) entry which is preliminary data.</text>
</comment>
<accession>A0AAW0K130</accession>
<evidence type="ECO:0000313" key="1">
    <source>
        <dbReference type="EMBL" id="KAK7832463.1"/>
    </source>
</evidence>
<dbReference type="EMBL" id="PKMF04000425">
    <property type="protein sequence ID" value="KAK7832463.1"/>
    <property type="molecule type" value="Genomic_DNA"/>
</dbReference>
<proteinExistence type="predicted"/>
<protein>
    <submittedName>
        <fullName evidence="1">Rna polymerase ii c-terminal domain phosphatase-like 4</fullName>
    </submittedName>
</protein>
<evidence type="ECO:0000313" key="2">
    <source>
        <dbReference type="Proteomes" id="UP000237347"/>
    </source>
</evidence>
<organism evidence="1 2">
    <name type="scientific">Quercus suber</name>
    <name type="common">Cork oak</name>
    <dbReference type="NCBI Taxonomy" id="58331"/>
    <lineage>
        <taxon>Eukaryota</taxon>
        <taxon>Viridiplantae</taxon>
        <taxon>Streptophyta</taxon>
        <taxon>Embryophyta</taxon>
        <taxon>Tracheophyta</taxon>
        <taxon>Spermatophyta</taxon>
        <taxon>Magnoliopsida</taxon>
        <taxon>eudicotyledons</taxon>
        <taxon>Gunneridae</taxon>
        <taxon>Pentapetalae</taxon>
        <taxon>rosids</taxon>
        <taxon>fabids</taxon>
        <taxon>Fagales</taxon>
        <taxon>Fagaceae</taxon>
        <taxon>Quercus</taxon>
    </lineage>
</organism>
<name>A0AAW0K130_QUESU</name>
<keyword evidence="2" id="KW-1185">Reference proteome</keyword>
<reference evidence="1 2" key="1">
    <citation type="journal article" date="2018" name="Sci. Data">
        <title>The draft genome sequence of cork oak.</title>
        <authorList>
            <person name="Ramos A.M."/>
            <person name="Usie A."/>
            <person name="Barbosa P."/>
            <person name="Barros P.M."/>
            <person name="Capote T."/>
            <person name="Chaves I."/>
            <person name="Simoes F."/>
            <person name="Abreu I."/>
            <person name="Carrasquinho I."/>
            <person name="Faro C."/>
            <person name="Guimaraes J.B."/>
            <person name="Mendonca D."/>
            <person name="Nobrega F."/>
            <person name="Rodrigues L."/>
            <person name="Saibo N.J.M."/>
            <person name="Varela M.C."/>
            <person name="Egas C."/>
            <person name="Matos J."/>
            <person name="Miguel C.M."/>
            <person name="Oliveira M.M."/>
            <person name="Ricardo C.P."/>
            <person name="Goncalves S."/>
        </authorList>
    </citation>
    <scope>NUCLEOTIDE SEQUENCE [LARGE SCALE GENOMIC DNA]</scope>
    <source>
        <strain evidence="2">cv. HL8</strain>
    </source>
</reference>
<gene>
    <name evidence="1" type="primary">CPL4_1</name>
    <name evidence="1" type="ORF">CFP56_026562</name>
</gene>